<evidence type="ECO:0000313" key="13">
    <source>
        <dbReference type="EMBL" id="CAF3472398.1"/>
    </source>
</evidence>
<dbReference type="GO" id="GO:0015280">
    <property type="term" value="F:ligand-gated sodium channel activity"/>
    <property type="evidence" value="ECO:0007669"/>
    <property type="project" value="TreeGrafter"/>
</dbReference>
<keyword evidence="7 11" id="KW-0406">Ion transport</keyword>
<dbReference type="Gene3D" id="2.60.470.10">
    <property type="entry name" value="Acid-sensing ion channels like domains"/>
    <property type="match status" value="1"/>
</dbReference>
<dbReference type="PANTHER" id="PTHR11690">
    <property type="entry name" value="AMILORIDE-SENSITIVE SODIUM CHANNEL-RELATED"/>
    <property type="match status" value="1"/>
</dbReference>
<evidence type="ECO:0000256" key="7">
    <source>
        <dbReference type="ARBA" id="ARBA00023065"/>
    </source>
</evidence>
<name>A0A818FAR0_9BILA</name>
<keyword evidence="9 11" id="KW-0739">Sodium transport</keyword>
<evidence type="ECO:0000256" key="9">
    <source>
        <dbReference type="ARBA" id="ARBA00023201"/>
    </source>
</evidence>
<comment type="caution">
    <text evidence="13">The sequence shown here is derived from an EMBL/GenBank/DDBJ whole genome shotgun (WGS) entry which is preliminary data.</text>
</comment>
<evidence type="ECO:0000256" key="3">
    <source>
        <dbReference type="ARBA" id="ARBA00022461"/>
    </source>
</evidence>
<feature type="transmembrane region" description="Helical" evidence="12">
    <location>
        <begin position="60"/>
        <end position="78"/>
    </location>
</feature>
<proteinExistence type="inferred from homology"/>
<evidence type="ECO:0000256" key="4">
    <source>
        <dbReference type="ARBA" id="ARBA00022692"/>
    </source>
</evidence>
<evidence type="ECO:0000256" key="2">
    <source>
        <dbReference type="ARBA" id="ARBA00022448"/>
    </source>
</evidence>
<comment type="subcellular location">
    <subcellularLocation>
        <location evidence="1">Membrane</location>
        <topology evidence="1">Multi-pass membrane protein</topology>
    </subcellularLocation>
</comment>
<keyword evidence="6" id="KW-0915">Sodium</keyword>
<protein>
    <submittedName>
        <fullName evidence="13">Uncharacterized protein</fullName>
    </submittedName>
</protein>
<dbReference type="AlphaFoldDB" id="A0A818FAR0"/>
<keyword evidence="3 11" id="KW-0894">Sodium channel</keyword>
<gene>
    <name evidence="13" type="ORF">GRG538_LOCUS15755</name>
</gene>
<evidence type="ECO:0000313" key="14">
    <source>
        <dbReference type="Proteomes" id="UP000663872"/>
    </source>
</evidence>
<evidence type="ECO:0000256" key="10">
    <source>
        <dbReference type="ARBA" id="ARBA00023303"/>
    </source>
</evidence>
<evidence type="ECO:0000256" key="5">
    <source>
        <dbReference type="ARBA" id="ARBA00022989"/>
    </source>
</evidence>
<reference evidence="13" key="1">
    <citation type="submission" date="2021-02" db="EMBL/GenBank/DDBJ databases">
        <authorList>
            <person name="Nowell W R."/>
        </authorList>
    </citation>
    <scope>NUCLEOTIDE SEQUENCE</scope>
</reference>
<keyword evidence="4 11" id="KW-0812">Transmembrane</keyword>
<keyword evidence="8 12" id="KW-0472">Membrane</keyword>
<evidence type="ECO:0000256" key="6">
    <source>
        <dbReference type="ARBA" id="ARBA00023053"/>
    </source>
</evidence>
<evidence type="ECO:0000256" key="11">
    <source>
        <dbReference type="RuleBase" id="RU000679"/>
    </source>
</evidence>
<organism evidence="13 14">
    <name type="scientific">Rotaria socialis</name>
    <dbReference type="NCBI Taxonomy" id="392032"/>
    <lineage>
        <taxon>Eukaryota</taxon>
        <taxon>Metazoa</taxon>
        <taxon>Spiralia</taxon>
        <taxon>Gnathifera</taxon>
        <taxon>Rotifera</taxon>
        <taxon>Eurotatoria</taxon>
        <taxon>Bdelloidea</taxon>
        <taxon>Philodinida</taxon>
        <taxon>Philodinidae</taxon>
        <taxon>Rotaria</taxon>
    </lineage>
</organism>
<evidence type="ECO:0000256" key="1">
    <source>
        <dbReference type="ARBA" id="ARBA00004141"/>
    </source>
</evidence>
<evidence type="ECO:0000256" key="8">
    <source>
        <dbReference type="ARBA" id="ARBA00023136"/>
    </source>
</evidence>
<sequence length="558" mass="63560">MMVATGDIIAHVVSNNPMNPSVQDASIHHLRISILREFALNATTHDIPGITRSRSMPNRIFWAIPFMAFTSAMVYFITEALCAYFEYPSQTKVSITNARIQHFPAFTICNAGGIRADALLKTYNEYTAHLNLTATSSNSVILKLADFMRFYFSSLVNEDGSLGQYVFPLESMWMSCYYVGIRCSVNDFIGFDSAEFGRCYKFNAKRKNGSLLYNHETDSTGKLLLRLYIHDHQYVPTVTEGVAMLAMAHDNTQLPMIEEAGMTLAPGFQHRLSYVKRDIQFLSEPYSSCTNEIPCALQIMFEKYDGAEYVYSEELRNMLCSQAYMYVLSILDIHNENKYFVAFVYLLICSNDQCGCVSPLQWNARTIVLPVTDKTIATRLCNVTNPCFNKAMNDFDLTQSIQDLYCSHCLQQCSTTEFVVKSSLSGTLPEWLIPFIREFVQNTSIPLPDDWSTRWREHIFSSYLSLELFNESSLIETYTQTPTLQPFDIFSNVGGLSSPWIGVSFLTIMELIEMLFLLIQHQIRLSRSANPENKKSDLHAYMKLLQSTLKEDYAAIVL</sequence>
<dbReference type="Proteomes" id="UP000663872">
    <property type="component" value="Unassembled WGS sequence"/>
</dbReference>
<keyword evidence="5 12" id="KW-1133">Transmembrane helix</keyword>
<comment type="similarity">
    <text evidence="11">Belongs to the amiloride-sensitive sodium channel (TC 1.A.6) family.</text>
</comment>
<dbReference type="EMBL" id="CAJNYT010002514">
    <property type="protein sequence ID" value="CAF3472398.1"/>
    <property type="molecule type" value="Genomic_DNA"/>
</dbReference>
<keyword evidence="2 11" id="KW-0813">Transport</keyword>
<evidence type="ECO:0000256" key="12">
    <source>
        <dbReference type="SAM" id="Phobius"/>
    </source>
</evidence>
<accession>A0A818FAR0</accession>
<dbReference type="Gene3D" id="1.10.287.770">
    <property type="entry name" value="YojJ-like"/>
    <property type="match status" value="1"/>
</dbReference>
<keyword evidence="10 11" id="KW-0407">Ion channel</keyword>
<dbReference type="PRINTS" id="PR01078">
    <property type="entry name" value="AMINACHANNEL"/>
</dbReference>
<dbReference type="GO" id="GO:0005886">
    <property type="term" value="C:plasma membrane"/>
    <property type="evidence" value="ECO:0007669"/>
    <property type="project" value="TreeGrafter"/>
</dbReference>
<dbReference type="Pfam" id="PF00858">
    <property type="entry name" value="ASC"/>
    <property type="match status" value="2"/>
</dbReference>
<dbReference type="InterPro" id="IPR001873">
    <property type="entry name" value="ENaC"/>
</dbReference>